<dbReference type="GO" id="GO:0003682">
    <property type="term" value="F:chromatin binding"/>
    <property type="evidence" value="ECO:0007669"/>
    <property type="project" value="InterPro"/>
</dbReference>
<dbReference type="PANTHER" id="PTHR46871:SF1">
    <property type="entry name" value="BROMO-ADJACENT HOMOLOGY (BAH) DOMAIN-CONTAINING PROTEIN"/>
    <property type="match status" value="1"/>
</dbReference>
<dbReference type="CDD" id="cd04713">
    <property type="entry name" value="BAH_plant_3"/>
    <property type="match status" value="1"/>
</dbReference>
<dbReference type="InterPro" id="IPR001025">
    <property type="entry name" value="BAH_dom"/>
</dbReference>
<dbReference type="EMBL" id="JAIWQS010000005">
    <property type="protein sequence ID" value="KAJ8764798.1"/>
    <property type="molecule type" value="Genomic_DNA"/>
</dbReference>
<dbReference type="Proteomes" id="UP001159364">
    <property type="component" value="Linkage Group LG05"/>
</dbReference>
<dbReference type="SUPFAM" id="SSF46942">
    <property type="entry name" value="Elongation factor TFIIS domain 2"/>
    <property type="match status" value="1"/>
</dbReference>
<dbReference type="PANTHER" id="PTHR46871">
    <property type="entry name" value="BROMO-ADJACENT HOMOLOGY (BAH) DOMAIN-CONTAINING PROTEIN"/>
    <property type="match status" value="1"/>
</dbReference>
<dbReference type="InterPro" id="IPR043151">
    <property type="entry name" value="BAH_sf"/>
</dbReference>
<gene>
    <name evidence="4" type="ORF">K2173_010263</name>
</gene>
<keyword evidence="5" id="KW-1185">Reference proteome</keyword>
<dbReference type="SMART" id="SM00510">
    <property type="entry name" value="TFS2M"/>
    <property type="match status" value="1"/>
</dbReference>
<feature type="domain" description="BAH" evidence="2">
    <location>
        <begin position="122"/>
        <end position="241"/>
    </location>
</feature>
<dbReference type="Pfam" id="PF12043">
    <property type="entry name" value="DUF3527"/>
    <property type="match status" value="1"/>
</dbReference>
<reference evidence="4 5" key="1">
    <citation type="submission" date="2021-09" db="EMBL/GenBank/DDBJ databases">
        <title>Genomic insights and catalytic innovation underlie evolution of tropane alkaloids biosynthesis.</title>
        <authorList>
            <person name="Wang Y.-J."/>
            <person name="Tian T."/>
            <person name="Huang J.-P."/>
            <person name="Huang S.-X."/>
        </authorList>
    </citation>
    <scope>NUCLEOTIDE SEQUENCE [LARGE SCALE GENOMIC DNA]</scope>
    <source>
        <strain evidence="4">KIB-2018</strain>
        <tissue evidence="4">Leaf</tissue>
    </source>
</reference>
<evidence type="ECO:0000259" key="3">
    <source>
        <dbReference type="PROSITE" id="PS51321"/>
    </source>
</evidence>
<evidence type="ECO:0000313" key="5">
    <source>
        <dbReference type="Proteomes" id="UP001159364"/>
    </source>
</evidence>
<sequence>MGNRRFAQVSTSDEDEDDVPPPPPKTRSSTKSEGIERRRKRMKLQEDDEEEEEEEKERGIKAKKRARDEKKKREEPEVEEGNEEEEEEPPQEDAKPVGEPVRFSGKGRGRRRHYVAFEFDGNRYDLEDPVLLVPEDKTQKPYVAIIKDITQTNAGSMMVTGQWFYRPEEAAKKGGGSWQSRDTRELFYSFHRDEVPAESVMHKCLVHFVPIHKQLPNRKQHPGFIVQKVYDTVELKLWKLTDKDYETDKQHEIDLLVQKTLARLGDLPDIETEDTPYQEEQSKLKRTLRKRNISPLDISRDEEATTRTDNFRAETPGSCTSSGSEYHNILLKFEALTGDSHRDKWLERLLQCIQYMCNGPDDIDETKVKVGFDGSKSHGAANGSQEKDSKGGKSFTWPDAAVPAVSALEKASHDTLSSDFQKYNQKLRQLAFNLKNNPVLARRLLNRELEPSKILNMSPAELKEGLTAEETASKEPDDSERMQMTDARCTRCNEFKVGVRDIIQAGHGDRYQLECTACGNSWYASRDDAAMLTIDGPSATRSVGAAPWATAKFEEVEKVLVSPRETDKAAEVFKKISEPYIPVLEKQKSFSKSKNDENPENSPSSTFTLCTKNSTEGSHLILCFESTLLQCLVMVVVDMDSDFEKKCTSSLSPNTVLPQLPCSNIDKRNAHGKLARKNDVLRVKEGFTEISFRRYRSSSCKNVQSRPVGLETNIELKRGSVYQSSREARKMKKMANEEERTKIELSCASDNFFSFRIVDSLCSSDEENSDKISPLQSVNSILHLVRAQKPCLEPCLSDGFIEICPNLDERGKQSSTTIGSDSILNLNLVSEPVTGPTKDSNDLPERDTAQTFHKSLSAKVQMLHSCSPSESDSPYRTRSKSRLNPIKKMFDPFKKSKSLRSPLGYVPETSNLETTGMEYMRRNQTFRKSLLRDFSHTSQESVFNSQHVKKDSQHTAAACSPVHLHACLKLEDRHGVPFFEFSLDCPEEVLVAKTWKASNSFSWVYTFHSICNRKRSNATGCGLTDGNRESFVVGQMQVSCYFSSDLKDGRFCDNSMMTEFVLYDIEHARHNVSDQGSPDISKCPTGSNPRLVGKPCESKKESDEVKLKHQLKHGFVDGCFDSPIPYPCTSAILCPDLEIAAIVIQLPFAKRESLKYQRGDRRSDDMHSNILDFSMTKQMRKDLGDRECPEKVKVVIPHGNHGLPAEEHQGPSSLLDRWRTGGGCDCGGWDMACPLTVFGNSSIQCDEGEPLMDNLRPLELFVQGTKDNTPALSMTLIEEGQYAVDFHAQLSTLQAFSICVAILHGTEISSATGEPTVKQLTHCSSLKVLIQEEVKFLIEAIAEEKKFSKTMKEIQHPYVINPPFSPIARV</sequence>
<feature type="region of interest" description="Disordered" evidence="1">
    <location>
        <begin position="862"/>
        <end position="881"/>
    </location>
</feature>
<evidence type="ECO:0000313" key="4">
    <source>
        <dbReference type="EMBL" id="KAJ8764798.1"/>
    </source>
</evidence>
<feature type="compositionally biased region" description="Polar residues" evidence="1">
    <location>
        <begin position="864"/>
        <end position="876"/>
    </location>
</feature>
<proteinExistence type="predicted"/>
<dbReference type="SMART" id="SM00439">
    <property type="entry name" value="BAH"/>
    <property type="match status" value="1"/>
</dbReference>
<evidence type="ECO:0000259" key="2">
    <source>
        <dbReference type="PROSITE" id="PS51038"/>
    </source>
</evidence>
<dbReference type="Pfam" id="PF01426">
    <property type="entry name" value="BAH"/>
    <property type="match status" value="1"/>
</dbReference>
<dbReference type="Gene3D" id="1.10.472.30">
    <property type="entry name" value="Transcription elongation factor S-II, central domain"/>
    <property type="match status" value="1"/>
</dbReference>
<organism evidence="4 5">
    <name type="scientific">Erythroxylum novogranatense</name>
    <dbReference type="NCBI Taxonomy" id="1862640"/>
    <lineage>
        <taxon>Eukaryota</taxon>
        <taxon>Viridiplantae</taxon>
        <taxon>Streptophyta</taxon>
        <taxon>Embryophyta</taxon>
        <taxon>Tracheophyta</taxon>
        <taxon>Spermatophyta</taxon>
        <taxon>Magnoliopsida</taxon>
        <taxon>eudicotyledons</taxon>
        <taxon>Gunneridae</taxon>
        <taxon>Pentapetalae</taxon>
        <taxon>rosids</taxon>
        <taxon>fabids</taxon>
        <taxon>Malpighiales</taxon>
        <taxon>Erythroxylaceae</taxon>
        <taxon>Erythroxylum</taxon>
    </lineage>
</organism>
<dbReference type="Gene3D" id="2.30.30.490">
    <property type="match status" value="1"/>
</dbReference>
<protein>
    <submittedName>
        <fullName evidence="4">Uncharacterized protein</fullName>
    </submittedName>
</protein>
<dbReference type="InterPro" id="IPR003618">
    <property type="entry name" value="TFIIS_cen_dom"/>
</dbReference>
<feature type="region of interest" description="Disordered" evidence="1">
    <location>
        <begin position="463"/>
        <end position="484"/>
    </location>
</feature>
<dbReference type="PROSITE" id="PS51321">
    <property type="entry name" value="TFIIS_CENTRAL"/>
    <property type="match status" value="1"/>
</dbReference>
<feature type="region of interest" description="Disordered" evidence="1">
    <location>
        <begin position="589"/>
        <end position="608"/>
    </location>
</feature>
<dbReference type="InterPro" id="IPR036575">
    <property type="entry name" value="TFIIS_cen_dom_sf"/>
</dbReference>
<dbReference type="PROSITE" id="PS51038">
    <property type="entry name" value="BAH"/>
    <property type="match status" value="1"/>
</dbReference>
<feature type="region of interest" description="Disordered" evidence="1">
    <location>
        <begin position="373"/>
        <end position="396"/>
    </location>
</feature>
<name>A0AAV8TEZ9_9ROSI</name>
<comment type="caution">
    <text evidence="4">The sequence shown here is derived from an EMBL/GenBank/DDBJ whole genome shotgun (WGS) entry which is preliminary data.</text>
</comment>
<feature type="compositionally biased region" description="Acidic residues" evidence="1">
    <location>
        <begin position="46"/>
        <end position="55"/>
    </location>
</feature>
<feature type="compositionally biased region" description="Acidic residues" evidence="1">
    <location>
        <begin position="76"/>
        <end position="91"/>
    </location>
</feature>
<evidence type="ECO:0000256" key="1">
    <source>
        <dbReference type="SAM" id="MobiDB-lite"/>
    </source>
</evidence>
<feature type="region of interest" description="Disordered" evidence="1">
    <location>
        <begin position="1"/>
        <end position="106"/>
    </location>
</feature>
<dbReference type="InterPro" id="IPR021916">
    <property type="entry name" value="DUF3527"/>
</dbReference>
<accession>A0AAV8TEZ9</accession>
<dbReference type="GO" id="GO:0006351">
    <property type="term" value="P:DNA-templated transcription"/>
    <property type="evidence" value="ECO:0007669"/>
    <property type="project" value="InterPro"/>
</dbReference>
<feature type="domain" description="TFIIS central" evidence="3">
    <location>
        <begin position="341"/>
        <end position="490"/>
    </location>
</feature>
<dbReference type="Pfam" id="PF07500">
    <property type="entry name" value="TFIIS_M"/>
    <property type="match status" value="1"/>
</dbReference>
<feature type="compositionally biased region" description="Basic and acidic residues" evidence="1">
    <location>
        <begin position="56"/>
        <end position="75"/>
    </location>
</feature>